<evidence type="ECO:0000313" key="2">
    <source>
        <dbReference type="EMBL" id="KAE8683178.1"/>
    </source>
</evidence>
<evidence type="ECO:0000313" key="3">
    <source>
        <dbReference type="Proteomes" id="UP000436088"/>
    </source>
</evidence>
<gene>
    <name evidence="2" type="ORF">F3Y22_tig00111213pilonHSYRG00368</name>
</gene>
<accession>A0A6A2YUN8</accession>
<dbReference type="PANTHER" id="PTHR23315">
    <property type="entry name" value="U BOX DOMAIN-CONTAINING"/>
    <property type="match status" value="1"/>
</dbReference>
<protein>
    <submittedName>
        <fullName evidence="2">Receptor serine-threonine protein kinase</fullName>
    </submittedName>
</protein>
<dbReference type="Gene3D" id="1.25.10.10">
    <property type="entry name" value="Leucine-rich Repeat Variant"/>
    <property type="match status" value="1"/>
</dbReference>
<keyword evidence="2" id="KW-0418">Kinase</keyword>
<keyword evidence="2" id="KW-0808">Transferase</keyword>
<dbReference type="EMBL" id="VEPZ02001271">
    <property type="protein sequence ID" value="KAE8683178.1"/>
    <property type="molecule type" value="Genomic_DNA"/>
</dbReference>
<comment type="caution">
    <text evidence="2">The sequence shown here is derived from an EMBL/GenBank/DDBJ whole genome shotgun (WGS) entry which is preliminary data.</text>
</comment>
<dbReference type="InterPro" id="IPR011989">
    <property type="entry name" value="ARM-like"/>
</dbReference>
<dbReference type="PANTHER" id="PTHR23315:SF238">
    <property type="entry name" value="ARM REPEAT SUPERFAMILY PROTEIN"/>
    <property type="match status" value="1"/>
</dbReference>
<dbReference type="SUPFAM" id="SSF48371">
    <property type="entry name" value="ARM repeat"/>
    <property type="match status" value="1"/>
</dbReference>
<reference evidence="2" key="1">
    <citation type="submission" date="2019-09" db="EMBL/GenBank/DDBJ databases">
        <title>Draft genome information of white flower Hibiscus syriacus.</title>
        <authorList>
            <person name="Kim Y.-M."/>
        </authorList>
    </citation>
    <scope>NUCLEOTIDE SEQUENCE [LARGE SCALE GENOMIC DNA]</scope>
    <source>
        <strain evidence="2">YM2019G1</strain>
    </source>
</reference>
<dbReference type="InterPro" id="IPR016024">
    <property type="entry name" value="ARM-type_fold"/>
</dbReference>
<name>A0A6A2YUN8_HIBSY</name>
<dbReference type="Proteomes" id="UP000436088">
    <property type="component" value="Unassembled WGS sequence"/>
</dbReference>
<dbReference type="AlphaFoldDB" id="A0A6A2YUN8"/>
<keyword evidence="1" id="KW-0833">Ubl conjugation pathway</keyword>
<keyword evidence="3" id="KW-1185">Reference proteome</keyword>
<keyword evidence="2" id="KW-0675">Receptor</keyword>
<sequence>MLYSSSPAIQENDAATLLNLSITSRDSLMSTRGLLDLLSHALSNPASHAAVQSCAAALQSLLIADESHRSIIGSKHDILYSLLSIVGDKHAPTRSIKDALKALFGTALYPLNRASLVGLGAVPALVSLIVRDARTGIVEDATTEMSSAIRRVRENALAALLNMARCGGERGRREVREMAVKAMEGIVEVDVMSSVRAKSFKSALKQSTHFLLGRPLLLASSTVIDSTLLTASDSCHLRTCPNHCSLPSLNFSDTVTTPKDILIAKFGVMSHRVLPHAHRSILISSGSILLT</sequence>
<organism evidence="2 3">
    <name type="scientific">Hibiscus syriacus</name>
    <name type="common">Rose of Sharon</name>
    <dbReference type="NCBI Taxonomy" id="106335"/>
    <lineage>
        <taxon>Eukaryota</taxon>
        <taxon>Viridiplantae</taxon>
        <taxon>Streptophyta</taxon>
        <taxon>Embryophyta</taxon>
        <taxon>Tracheophyta</taxon>
        <taxon>Spermatophyta</taxon>
        <taxon>Magnoliopsida</taxon>
        <taxon>eudicotyledons</taxon>
        <taxon>Gunneridae</taxon>
        <taxon>Pentapetalae</taxon>
        <taxon>rosids</taxon>
        <taxon>malvids</taxon>
        <taxon>Malvales</taxon>
        <taxon>Malvaceae</taxon>
        <taxon>Malvoideae</taxon>
        <taxon>Hibiscus</taxon>
    </lineage>
</organism>
<proteinExistence type="predicted"/>
<evidence type="ECO:0000256" key="1">
    <source>
        <dbReference type="ARBA" id="ARBA00022786"/>
    </source>
</evidence>
<dbReference type="GO" id="GO:0016301">
    <property type="term" value="F:kinase activity"/>
    <property type="evidence" value="ECO:0007669"/>
    <property type="project" value="UniProtKB-KW"/>
</dbReference>